<evidence type="ECO:0000256" key="1">
    <source>
        <dbReference type="ARBA" id="ARBA00006484"/>
    </source>
</evidence>
<dbReference type="Gene3D" id="3.40.50.720">
    <property type="entry name" value="NAD(P)-binding Rossmann-like Domain"/>
    <property type="match status" value="1"/>
</dbReference>
<dbReference type="InterPro" id="IPR036291">
    <property type="entry name" value="NAD(P)-bd_dom_sf"/>
</dbReference>
<dbReference type="Proteomes" id="UP000655208">
    <property type="component" value="Unassembled WGS sequence"/>
</dbReference>
<name>A0A917T0H8_9ACTN</name>
<dbReference type="SUPFAM" id="SSF51735">
    <property type="entry name" value="NAD(P)-binding Rossmann-fold domains"/>
    <property type="match status" value="1"/>
</dbReference>
<dbReference type="InterPro" id="IPR057326">
    <property type="entry name" value="KR_dom"/>
</dbReference>
<protein>
    <submittedName>
        <fullName evidence="6">Oxidoreductase</fullName>
    </submittedName>
</protein>
<dbReference type="InterPro" id="IPR020904">
    <property type="entry name" value="Sc_DH/Rdtase_CS"/>
</dbReference>
<evidence type="ECO:0000313" key="7">
    <source>
        <dbReference type="Proteomes" id="UP000655208"/>
    </source>
</evidence>
<keyword evidence="2" id="KW-0560">Oxidoreductase</keyword>
<feature type="compositionally biased region" description="Low complexity" evidence="4">
    <location>
        <begin position="1"/>
        <end position="26"/>
    </location>
</feature>
<evidence type="ECO:0000256" key="3">
    <source>
        <dbReference type="RuleBase" id="RU000363"/>
    </source>
</evidence>
<gene>
    <name evidence="6" type="ORF">GCM10011594_26510</name>
</gene>
<reference evidence="6" key="2">
    <citation type="submission" date="2020-09" db="EMBL/GenBank/DDBJ databases">
        <authorList>
            <person name="Sun Q."/>
            <person name="Zhou Y."/>
        </authorList>
    </citation>
    <scope>NUCLEOTIDE SEQUENCE</scope>
    <source>
        <strain evidence="6">CGMCC 4.7308</strain>
    </source>
</reference>
<accession>A0A917T0H8</accession>
<sequence>MTASPATPGGAGPASDGAGPAPDGAGRPAELRGRTALVTGAGNGLGRAISLALAAAGVRVLLTGRRADALHETAGLVARVTGAPAARVATVDVADERSVAALAAELADETVSVLVNNAGVPGPVAPLTEIGVDDWDDVFAVNVRGVFLVCRAFLPAMVRRGWGDVINLASVSGKRPLAGRTPYCASKTAVIGLSTTLAAEVGPLGVTVNTLSPGPVRGPRMERNFRLEAERTGRTVEAAEAEFAGRALLHRLVEEDEVGRAVVAMLSMPGLHAADIDLSAGMVAR</sequence>
<dbReference type="EMBL" id="BMNA01000004">
    <property type="protein sequence ID" value="GGM04985.1"/>
    <property type="molecule type" value="Genomic_DNA"/>
</dbReference>
<evidence type="ECO:0000256" key="2">
    <source>
        <dbReference type="ARBA" id="ARBA00023002"/>
    </source>
</evidence>
<evidence type="ECO:0000313" key="6">
    <source>
        <dbReference type="EMBL" id="GGM04985.1"/>
    </source>
</evidence>
<proteinExistence type="inferred from homology"/>
<dbReference type="AlphaFoldDB" id="A0A917T0H8"/>
<organism evidence="6 7">
    <name type="scientific">Nakamurella endophytica</name>
    <dbReference type="NCBI Taxonomy" id="1748367"/>
    <lineage>
        <taxon>Bacteria</taxon>
        <taxon>Bacillati</taxon>
        <taxon>Actinomycetota</taxon>
        <taxon>Actinomycetes</taxon>
        <taxon>Nakamurellales</taxon>
        <taxon>Nakamurellaceae</taxon>
        <taxon>Nakamurella</taxon>
    </lineage>
</organism>
<dbReference type="InterPro" id="IPR002347">
    <property type="entry name" value="SDR_fam"/>
</dbReference>
<comment type="similarity">
    <text evidence="1 3">Belongs to the short-chain dehydrogenases/reductases (SDR) family.</text>
</comment>
<dbReference type="PRINTS" id="PR00080">
    <property type="entry name" value="SDRFAMILY"/>
</dbReference>
<dbReference type="GO" id="GO:0016491">
    <property type="term" value="F:oxidoreductase activity"/>
    <property type="evidence" value="ECO:0007669"/>
    <property type="project" value="UniProtKB-KW"/>
</dbReference>
<feature type="region of interest" description="Disordered" evidence="4">
    <location>
        <begin position="1"/>
        <end position="29"/>
    </location>
</feature>
<dbReference type="GO" id="GO:0032787">
    <property type="term" value="P:monocarboxylic acid metabolic process"/>
    <property type="evidence" value="ECO:0007669"/>
    <property type="project" value="UniProtKB-ARBA"/>
</dbReference>
<comment type="caution">
    <text evidence="6">The sequence shown here is derived from an EMBL/GenBank/DDBJ whole genome shotgun (WGS) entry which is preliminary data.</text>
</comment>
<reference evidence="6" key="1">
    <citation type="journal article" date="2014" name="Int. J. Syst. Evol. Microbiol.">
        <title>Complete genome sequence of Corynebacterium casei LMG S-19264T (=DSM 44701T), isolated from a smear-ripened cheese.</title>
        <authorList>
            <consortium name="US DOE Joint Genome Institute (JGI-PGF)"/>
            <person name="Walter F."/>
            <person name="Albersmeier A."/>
            <person name="Kalinowski J."/>
            <person name="Ruckert C."/>
        </authorList>
    </citation>
    <scope>NUCLEOTIDE SEQUENCE</scope>
    <source>
        <strain evidence="6">CGMCC 4.7308</strain>
    </source>
</reference>
<dbReference type="Pfam" id="PF00106">
    <property type="entry name" value="adh_short"/>
    <property type="match status" value="1"/>
</dbReference>
<evidence type="ECO:0000259" key="5">
    <source>
        <dbReference type="SMART" id="SM00822"/>
    </source>
</evidence>
<dbReference type="CDD" id="cd05233">
    <property type="entry name" value="SDR_c"/>
    <property type="match status" value="1"/>
</dbReference>
<dbReference type="PANTHER" id="PTHR42879:SF2">
    <property type="entry name" value="3-OXOACYL-[ACYL-CARRIER-PROTEIN] REDUCTASE FABG"/>
    <property type="match status" value="1"/>
</dbReference>
<keyword evidence="7" id="KW-1185">Reference proteome</keyword>
<dbReference type="InterPro" id="IPR050259">
    <property type="entry name" value="SDR"/>
</dbReference>
<dbReference type="PANTHER" id="PTHR42879">
    <property type="entry name" value="3-OXOACYL-(ACYL-CARRIER-PROTEIN) REDUCTASE"/>
    <property type="match status" value="1"/>
</dbReference>
<dbReference type="SMART" id="SM00822">
    <property type="entry name" value="PKS_KR"/>
    <property type="match status" value="1"/>
</dbReference>
<dbReference type="PRINTS" id="PR00081">
    <property type="entry name" value="GDHRDH"/>
</dbReference>
<dbReference type="FunFam" id="3.40.50.720:FF:000084">
    <property type="entry name" value="Short-chain dehydrogenase reductase"/>
    <property type="match status" value="1"/>
</dbReference>
<evidence type="ECO:0000256" key="4">
    <source>
        <dbReference type="SAM" id="MobiDB-lite"/>
    </source>
</evidence>
<dbReference type="PROSITE" id="PS00061">
    <property type="entry name" value="ADH_SHORT"/>
    <property type="match status" value="1"/>
</dbReference>
<feature type="domain" description="Ketoreductase" evidence="5">
    <location>
        <begin position="34"/>
        <end position="214"/>
    </location>
</feature>